<evidence type="ECO:0000256" key="1">
    <source>
        <dbReference type="ARBA" id="ARBA00006484"/>
    </source>
</evidence>
<dbReference type="PANTHER" id="PTHR43943:SF17">
    <property type="entry name" value="3-PHENYLPROPIONATE-DIHYDRODIOL_CINNAMIC ACID-DIHYDRODIOL DEHYDROGENASE"/>
    <property type="match status" value="1"/>
</dbReference>
<dbReference type="AlphaFoldDB" id="A0AA47A6Y6"/>
<feature type="domain" description="Ketoreductase" evidence="3">
    <location>
        <begin position="8"/>
        <end position="178"/>
    </location>
</feature>
<comment type="similarity">
    <text evidence="1">Belongs to the short-chain dehydrogenases/reductases (SDR) family.</text>
</comment>
<name>A0AA47A6Y6_RHORH</name>
<sequence>MDLGVHGKAFVITGGSDGLGLATARSLLAEGAHVTICGRDKRRLDDAVTELGHDVHAVSADVTRIDDLTTLIEAATARWGRLDGLLNAAGVHTTGRFEDITDEEWIADYELKFLAATRAIRLALPHLRTGCGAVVNVLSTGARTPGRKAMPSAPLRAAGLSMTKALATELGTDGIRVNAILVGVIRSGQIQRPAFEAGRDVEEYLHTMAARMRIPLGRIGETHEFGDTAAFLLSPRASYITGTAVHVDGGYCQAI</sequence>
<gene>
    <name evidence="4" type="ORF">KUM34_003025</name>
</gene>
<dbReference type="RefSeq" id="WP_229583515.1">
    <property type="nucleotide sequence ID" value="NZ_CP083974.1"/>
</dbReference>
<dbReference type="Gene3D" id="3.40.50.720">
    <property type="entry name" value="NAD(P)-binding Rossmann-like Domain"/>
    <property type="match status" value="1"/>
</dbReference>
<dbReference type="InterPro" id="IPR002347">
    <property type="entry name" value="SDR_fam"/>
</dbReference>
<dbReference type="FunFam" id="3.40.50.720:FF:000084">
    <property type="entry name" value="Short-chain dehydrogenase reductase"/>
    <property type="match status" value="1"/>
</dbReference>
<dbReference type="PRINTS" id="PR00081">
    <property type="entry name" value="GDHRDH"/>
</dbReference>
<dbReference type="EMBL" id="CP083974">
    <property type="protein sequence ID" value="UZF45684.1"/>
    <property type="molecule type" value="Genomic_DNA"/>
</dbReference>
<dbReference type="InterPro" id="IPR057326">
    <property type="entry name" value="KR_dom"/>
</dbReference>
<keyword evidence="2" id="KW-0560">Oxidoreductase</keyword>
<dbReference type="PANTHER" id="PTHR43943">
    <property type="entry name" value="DEHYDROGENASE/REDUCTASE (SDR FAMILY) MEMBER 4"/>
    <property type="match status" value="1"/>
</dbReference>
<dbReference type="InterPro" id="IPR036291">
    <property type="entry name" value="NAD(P)-bd_dom_sf"/>
</dbReference>
<proteinExistence type="inferred from homology"/>
<evidence type="ECO:0000313" key="5">
    <source>
        <dbReference type="Proteomes" id="UP001162740"/>
    </source>
</evidence>
<dbReference type="GO" id="GO:0016491">
    <property type="term" value="F:oxidoreductase activity"/>
    <property type="evidence" value="ECO:0007669"/>
    <property type="project" value="UniProtKB-KW"/>
</dbReference>
<accession>A0AA47A6Y6</accession>
<reference evidence="4 5" key="1">
    <citation type="journal article" date="2021" name="Front. Microbiol.">
        <title>Bacterial Transformation of Aromatic Monomers in Softwood Black Liquor.</title>
        <authorList>
            <person name="Navas L.E."/>
            <person name="Dexter G."/>
            <person name="Liu J."/>
            <person name="Levy-Booth D."/>
            <person name="Cho M."/>
            <person name="Jang S.K."/>
            <person name="Mansfield S.D."/>
            <person name="Renneckar S."/>
            <person name="Mohn W.W."/>
            <person name="Eltis L.D."/>
        </authorList>
    </citation>
    <scope>NUCLEOTIDE SEQUENCE [LARGE SCALE GENOMIC DNA]</scope>
    <source>
        <strain evidence="4 5">GD02</strain>
    </source>
</reference>
<organism evidence="4 5">
    <name type="scientific">Rhodococcus rhodochrous</name>
    <dbReference type="NCBI Taxonomy" id="1829"/>
    <lineage>
        <taxon>Bacteria</taxon>
        <taxon>Bacillati</taxon>
        <taxon>Actinomycetota</taxon>
        <taxon>Actinomycetes</taxon>
        <taxon>Mycobacteriales</taxon>
        <taxon>Nocardiaceae</taxon>
        <taxon>Rhodococcus</taxon>
    </lineage>
</organism>
<dbReference type="Pfam" id="PF13561">
    <property type="entry name" value="adh_short_C2"/>
    <property type="match status" value="1"/>
</dbReference>
<evidence type="ECO:0000259" key="3">
    <source>
        <dbReference type="SMART" id="SM00822"/>
    </source>
</evidence>
<dbReference type="Proteomes" id="UP001162740">
    <property type="component" value="Chromosome"/>
</dbReference>
<protein>
    <submittedName>
        <fullName evidence="4">SDR family oxidoreductase</fullName>
    </submittedName>
</protein>
<evidence type="ECO:0000256" key="2">
    <source>
        <dbReference type="ARBA" id="ARBA00023002"/>
    </source>
</evidence>
<evidence type="ECO:0000313" key="4">
    <source>
        <dbReference type="EMBL" id="UZF45684.1"/>
    </source>
</evidence>
<dbReference type="SUPFAM" id="SSF51735">
    <property type="entry name" value="NAD(P)-binding Rossmann-fold domains"/>
    <property type="match status" value="1"/>
</dbReference>
<dbReference type="SMART" id="SM00822">
    <property type="entry name" value="PKS_KR"/>
    <property type="match status" value="1"/>
</dbReference>